<dbReference type="PANTHER" id="PTHR43178">
    <property type="entry name" value="DIHYDROLIPOAMIDE ACETYLTRANSFERASE COMPONENT OF PYRUVATE DEHYDROGENASE COMPLEX"/>
    <property type="match status" value="1"/>
</dbReference>
<dbReference type="Gene3D" id="2.40.50.100">
    <property type="match status" value="1"/>
</dbReference>
<dbReference type="GO" id="GO:0016407">
    <property type="term" value="F:acetyltransferase activity"/>
    <property type="evidence" value="ECO:0007669"/>
    <property type="project" value="TreeGrafter"/>
</dbReference>
<dbReference type="SUPFAM" id="SSF47005">
    <property type="entry name" value="Peripheral subunit-binding domain of 2-oxo acid dehydrogenase complex"/>
    <property type="match status" value="1"/>
</dbReference>
<evidence type="ECO:0000256" key="8">
    <source>
        <dbReference type="ARBA" id="ARBA00023315"/>
    </source>
</evidence>
<dbReference type="CDD" id="cd06849">
    <property type="entry name" value="lipoyl_domain"/>
    <property type="match status" value="1"/>
</dbReference>
<evidence type="ECO:0000256" key="4">
    <source>
        <dbReference type="ARBA" id="ARBA00022679"/>
    </source>
</evidence>
<dbReference type="AlphaFoldDB" id="A0A7S1XNN7"/>
<accession>A0A7S1XNN7</accession>
<dbReference type="InterPro" id="IPR050743">
    <property type="entry name" value="2-oxoacid_DH_E2_comp"/>
</dbReference>
<evidence type="ECO:0000256" key="5">
    <source>
        <dbReference type="ARBA" id="ARBA00022823"/>
    </source>
</evidence>
<protein>
    <recommendedName>
        <fullName evidence="10">Lipoamide acyltransferase component of branched-chain alpha-keto acid dehydrogenase complex, mitochondrial</fullName>
        <ecNumber evidence="9">2.3.1.168</ecNumber>
    </recommendedName>
    <alternativeName>
        <fullName evidence="11">Branched-chain alpha-keto acid dehydrogenase complex component E2</fullName>
    </alternativeName>
</protein>
<dbReference type="InterPro" id="IPR000089">
    <property type="entry name" value="Biotin_lipoyl"/>
</dbReference>
<evidence type="ECO:0000256" key="9">
    <source>
        <dbReference type="ARBA" id="ARBA00038880"/>
    </source>
</evidence>
<dbReference type="Gene3D" id="4.10.320.10">
    <property type="entry name" value="E3-binding domain"/>
    <property type="match status" value="1"/>
</dbReference>
<evidence type="ECO:0000256" key="11">
    <source>
        <dbReference type="ARBA" id="ARBA00042008"/>
    </source>
</evidence>
<dbReference type="InterPro" id="IPR011053">
    <property type="entry name" value="Single_hybrid_motif"/>
</dbReference>
<evidence type="ECO:0000256" key="3">
    <source>
        <dbReference type="ARBA" id="ARBA00007317"/>
    </source>
</evidence>
<dbReference type="EC" id="2.3.1.168" evidence="9"/>
<keyword evidence="4" id="KW-0808">Transferase</keyword>
<dbReference type="PANTHER" id="PTHR43178:SF5">
    <property type="entry name" value="LIPOAMIDE ACYLTRANSFERASE COMPONENT OF BRANCHED-CHAIN ALPHA-KETO ACID DEHYDROGENASE COMPLEX, MITOCHONDRIAL"/>
    <property type="match status" value="1"/>
</dbReference>
<evidence type="ECO:0000259" key="12">
    <source>
        <dbReference type="PROSITE" id="PS50968"/>
    </source>
</evidence>
<evidence type="ECO:0000256" key="10">
    <source>
        <dbReference type="ARBA" id="ARBA00039275"/>
    </source>
</evidence>
<keyword evidence="8" id="KW-0012">Acyltransferase</keyword>
<proteinExistence type="inferred from homology"/>
<evidence type="ECO:0000259" key="13">
    <source>
        <dbReference type="PROSITE" id="PS51826"/>
    </source>
</evidence>
<dbReference type="PROSITE" id="PS51826">
    <property type="entry name" value="PSBD"/>
    <property type="match status" value="1"/>
</dbReference>
<comment type="similarity">
    <text evidence="3">Belongs to the 2-oxoacid dehydrogenase family.</text>
</comment>
<name>A0A7S1XNN7_9STRA</name>
<dbReference type="Pfam" id="PF00364">
    <property type="entry name" value="Biotin_lipoyl"/>
    <property type="match status" value="1"/>
</dbReference>
<gene>
    <name evidence="14" type="ORF">PPAR1163_LOCUS7442</name>
</gene>
<evidence type="ECO:0000313" key="14">
    <source>
        <dbReference type="EMBL" id="CAD9249082.1"/>
    </source>
</evidence>
<evidence type="ECO:0000256" key="2">
    <source>
        <dbReference type="ARBA" id="ARBA00004305"/>
    </source>
</evidence>
<comment type="subcellular location">
    <subcellularLocation>
        <location evidence="2">Mitochondrion matrix</location>
    </subcellularLocation>
</comment>
<dbReference type="GO" id="GO:0043754">
    <property type="term" value="F:dihydrolipoamide branched chain acyltransferase activity"/>
    <property type="evidence" value="ECO:0007669"/>
    <property type="project" value="UniProtKB-EC"/>
</dbReference>
<dbReference type="SUPFAM" id="SSF51230">
    <property type="entry name" value="Single hybrid motif"/>
    <property type="match status" value="1"/>
</dbReference>
<keyword evidence="7" id="KW-0496">Mitochondrion</keyword>
<dbReference type="PROSITE" id="PS50968">
    <property type="entry name" value="BIOTINYL_LIPOYL"/>
    <property type="match status" value="1"/>
</dbReference>
<dbReference type="Pfam" id="PF02817">
    <property type="entry name" value="E3_binding"/>
    <property type="match status" value="1"/>
</dbReference>
<dbReference type="GO" id="GO:0031405">
    <property type="term" value="F:lipoic acid binding"/>
    <property type="evidence" value="ECO:0007669"/>
    <property type="project" value="TreeGrafter"/>
</dbReference>
<reference evidence="14" key="1">
    <citation type="submission" date="2021-01" db="EMBL/GenBank/DDBJ databases">
        <authorList>
            <person name="Corre E."/>
            <person name="Pelletier E."/>
            <person name="Niang G."/>
            <person name="Scheremetjew M."/>
            <person name="Finn R."/>
            <person name="Kale V."/>
            <person name="Holt S."/>
            <person name="Cochrane G."/>
            <person name="Meng A."/>
            <person name="Brown T."/>
            <person name="Cohen L."/>
        </authorList>
    </citation>
    <scope>NUCLEOTIDE SEQUENCE</scope>
    <source>
        <strain evidence="14">CCMP2877</strain>
    </source>
</reference>
<sequence length="208" mass="21856">MRTAARALVRRAPWAAPRKRALHRSRAWLDVRPFLLADIGEGIAEVELMQWFVKEGDHVGEFDPICEVQSDKATVEITSRYAGVVSKVHHALGDIVPVGNALIDIDMDGGGAAADAAVTVPDAAPEAAAPVAAGAPAVEELRPAAPPAQADSGKVLTTPAVRRIAKERGLDLALIRGSGPNGRILKGDVLGGDPYTAAAKTMPRMPKR</sequence>
<dbReference type="GO" id="GO:0005759">
    <property type="term" value="C:mitochondrial matrix"/>
    <property type="evidence" value="ECO:0007669"/>
    <property type="project" value="UniProtKB-SubCell"/>
</dbReference>
<dbReference type="FunFam" id="2.40.50.100:FF:000013">
    <property type="entry name" value="Dihydrolipoamide acetyltransferase component of pyruvate dehydrogenase complex"/>
    <property type="match status" value="1"/>
</dbReference>
<evidence type="ECO:0000256" key="7">
    <source>
        <dbReference type="ARBA" id="ARBA00023128"/>
    </source>
</evidence>
<feature type="domain" description="Lipoyl-binding" evidence="12">
    <location>
        <begin position="31"/>
        <end position="106"/>
    </location>
</feature>
<dbReference type="EMBL" id="HBGJ01011874">
    <property type="protein sequence ID" value="CAD9249082.1"/>
    <property type="molecule type" value="Transcribed_RNA"/>
</dbReference>
<keyword evidence="6" id="KW-0809">Transit peptide</keyword>
<evidence type="ECO:0000256" key="6">
    <source>
        <dbReference type="ARBA" id="ARBA00022946"/>
    </source>
</evidence>
<dbReference type="InterPro" id="IPR003016">
    <property type="entry name" value="2-oxoA_DH_lipoyl-BS"/>
</dbReference>
<organism evidence="14">
    <name type="scientific">Phaeomonas parva</name>
    <dbReference type="NCBI Taxonomy" id="124430"/>
    <lineage>
        <taxon>Eukaryota</taxon>
        <taxon>Sar</taxon>
        <taxon>Stramenopiles</taxon>
        <taxon>Ochrophyta</taxon>
        <taxon>Pinguiophyceae</taxon>
        <taxon>Pinguiochrysidales</taxon>
        <taxon>Pinguiochrysidaceae</taxon>
        <taxon>Phaeomonas</taxon>
    </lineage>
</organism>
<dbReference type="InterPro" id="IPR036625">
    <property type="entry name" value="E3-bd_dom_sf"/>
</dbReference>
<evidence type="ECO:0000256" key="1">
    <source>
        <dbReference type="ARBA" id="ARBA00001938"/>
    </source>
</evidence>
<dbReference type="PROSITE" id="PS00189">
    <property type="entry name" value="LIPOYL"/>
    <property type="match status" value="1"/>
</dbReference>
<dbReference type="InterPro" id="IPR004167">
    <property type="entry name" value="PSBD"/>
</dbReference>
<keyword evidence="5" id="KW-0450">Lipoyl</keyword>
<comment type="cofactor">
    <cofactor evidence="1">
        <name>(R)-lipoate</name>
        <dbReference type="ChEBI" id="CHEBI:83088"/>
    </cofactor>
</comment>
<feature type="domain" description="Peripheral subunit-binding (PSBD)" evidence="13">
    <location>
        <begin position="156"/>
        <end position="193"/>
    </location>
</feature>